<reference evidence="2" key="2">
    <citation type="submission" date="2025-08" db="UniProtKB">
        <authorList>
            <consortium name="RefSeq"/>
        </authorList>
    </citation>
    <scope>IDENTIFICATION</scope>
    <source>
        <tissue evidence="2">Leaf</tissue>
    </source>
</reference>
<dbReference type="Proteomes" id="UP000813463">
    <property type="component" value="Chromosome 4"/>
</dbReference>
<proteinExistence type="predicted"/>
<evidence type="ECO:0000313" key="1">
    <source>
        <dbReference type="Proteomes" id="UP000813463"/>
    </source>
</evidence>
<dbReference type="RefSeq" id="XP_056682970.1">
    <property type="nucleotide sequence ID" value="XM_056826992.1"/>
</dbReference>
<name>A0ABM3QHY1_SPIOL</name>
<sequence>MTKKSQIASTLVYYSSNLRGFCSGYQTCTKKNISGVRIDEDKVNWGRRRTSELGEKKTIWGKGDKFCFGVKLPSFHVTWSNLAEMSFVFRYSISFSPKITLLFILSFLLSQICVGLHISDMCKYFLLIYYVLWKKVEK</sequence>
<gene>
    <name evidence="2" type="primary">LOC130459547</name>
</gene>
<keyword evidence="1" id="KW-1185">Reference proteome</keyword>
<organism evidence="1 2">
    <name type="scientific">Spinacia oleracea</name>
    <name type="common">Spinach</name>
    <dbReference type="NCBI Taxonomy" id="3562"/>
    <lineage>
        <taxon>Eukaryota</taxon>
        <taxon>Viridiplantae</taxon>
        <taxon>Streptophyta</taxon>
        <taxon>Embryophyta</taxon>
        <taxon>Tracheophyta</taxon>
        <taxon>Spermatophyta</taxon>
        <taxon>Magnoliopsida</taxon>
        <taxon>eudicotyledons</taxon>
        <taxon>Gunneridae</taxon>
        <taxon>Pentapetalae</taxon>
        <taxon>Caryophyllales</taxon>
        <taxon>Chenopodiaceae</taxon>
        <taxon>Chenopodioideae</taxon>
        <taxon>Anserineae</taxon>
        <taxon>Spinacia</taxon>
    </lineage>
</organism>
<accession>A0ABM3QHY1</accession>
<reference evidence="1" key="1">
    <citation type="journal article" date="2021" name="Nat. Commun.">
        <title>Genomic analyses provide insights into spinach domestication and the genetic basis of agronomic traits.</title>
        <authorList>
            <person name="Cai X."/>
            <person name="Sun X."/>
            <person name="Xu C."/>
            <person name="Sun H."/>
            <person name="Wang X."/>
            <person name="Ge C."/>
            <person name="Zhang Z."/>
            <person name="Wang Q."/>
            <person name="Fei Z."/>
            <person name="Jiao C."/>
            <person name="Wang Q."/>
        </authorList>
    </citation>
    <scope>NUCLEOTIDE SEQUENCE [LARGE SCALE GENOMIC DNA]</scope>
    <source>
        <strain evidence="1">cv. Varoflay</strain>
    </source>
</reference>
<evidence type="ECO:0000313" key="2">
    <source>
        <dbReference type="RefSeq" id="XP_056682970.1"/>
    </source>
</evidence>
<protein>
    <submittedName>
        <fullName evidence="2">Uncharacterized protein</fullName>
    </submittedName>
</protein>
<dbReference type="GeneID" id="130459547"/>